<dbReference type="AlphaFoldDB" id="A0A3B1DCI4"/>
<protein>
    <submittedName>
        <fullName evidence="1">Uncharacterized protein</fullName>
    </submittedName>
</protein>
<organism evidence="1">
    <name type="scientific">hydrothermal vent metagenome</name>
    <dbReference type="NCBI Taxonomy" id="652676"/>
    <lineage>
        <taxon>unclassified sequences</taxon>
        <taxon>metagenomes</taxon>
        <taxon>ecological metagenomes</taxon>
    </lineage>
</organism>
<reference evidence="1" key="1">
    <citation type="submission" date="2018-06" db="EMBL/GenBank/DDBJ databases">
        <authorList>
            <person name="Zhirakovskaya E."/>
        </authorList>
    </citation>
    <scope>NUCLEOTIDE SEQUENCE</scope>
</reference>
<evidence type="ECO:0000313" key="1">
    <source>
        <dbReference type="EMBL" id="VAX40019.1"/>
    </source>
</evidence>
<name>A0A3B1DCI4_9ZZZZ</name>
<proteinExistence type="predicted"/>
<gene>
    <name evidence="1" type="ORF">MNBD_PLANCTO03-1271</name>
</gene>
<sequence length="50" mass="5684">TRMVAILALERLTGETLGYDHAAVEAQREDAVARWVEWYAHLADLERDDG</sequence>
<dbReference type="EMBL" id="UOGK01000322">
    <property type="protein sequence ID" value="VAX40019.1"/>
    <property type="molecule type" value="Genomic_DNA"/>
</dbReference>
<accession>A0A3B1DCI4</accession>
<feature type="non-terminal residue" evidence="1">
    <location>
        <position position="1"/>
    </location>
</feature>